<name>A0A9W4XWQ6_9PLEO</name>
<comment type="caution">
    <text evidence="1">The sequence shown here is derived from an EMBL/GenBank/DDBJ whole genome shotgun (WGS) entry which is preliminary data.</text>
</comment>
<dbReference type="AlphaFoldDB" id="A0A9W4XWQ6"/>
<evidence type="ECO:0000313" key="1">
    <source>
        <dbReference type="EMBL" id="CAI6336412.1"/>
    </source>
</evidence>
<accession>A0A9W4XWQ6</accession>
<keyword evidence="2" id="KW-1185">Reference proteome</keyword>
<dbReference type="EMBL" id="CAOQHR010000006">
    <property type="protein sequence ID" value="CAI6336412.1"/>
    <property type="molecule type" value="Genomic_DNA"/>
</dbReference>
<organism evidence="1 2">
    <name type="scientific">Periconia digitata</name>
    <dbReference type="NCBI Taxonomy" id="1303443"/>
    <lineage>
        <taxon>Eukaryota</taxon>
        <taxon>Fungi</taxon>
        <taxon>Dikarya</taxon>
        <taxon>Ascomycota</taxon>
        <taxon>Pezizomycotina</taxon>
        <taxon>Dothideomycetes</taxon>
        <taxon>Pleosporomycetidae</taxon>
        <taxon>Pleosporales</taxon>
        <taxon>Massarineae</taxon>
        <taxon>Periconiaceae</taxon>
        <taxon>Periconia</taxon>
    </lineage>
</organism>
<proteinExistence type="predicted"/>
<dbReference type="Proteomes" id="UP001152607">
    <property type="component" value="Unassembled WGS sequence"/>
</dbReference>
<sequence length="160" mass="17837">MLMSVIGVACQLVLIAGSSHSLPLFCQHLVFYADLFVICICSLPHDFLHIQQILVSDLGIHHQSIATPFPAYFYRTLAEINHPLEKQRSKAAPDPPSTCKPMFSMTIFCLLKTALHSWKVTFPTRFTSLAYITQLPDAEATRGPCSIQRRGIAAFSETTQ</sequence>
<reference evidence="1" key="1">
    <citation type="submission" date="2023-01" db="EMBL/GenBank/DDBJ databases">
        <authorList>
            <person name="Van Ghelder C."/>
            <person name="Rancurel C."/>
        </authorList>
    </citation>
    <scope>NUCLEOTIDE SEQUENCE</scope>
    <source>
        <strain evidence="1">CNCM I-4278</strain>
    </source>
</reference>
<gene>
    <name evidence="1" type="ORF">PDIGIT_LOCUS9511</name>
</gene>
<evidence type="ECO:0000313" key="2">
    <source>
        <dbReference type="Proteomes" id="UP001152607"/>
    </source>
</evidence>
<protein>
    <submittedName>
        <fullName evidence="1">Uncharacterized protein</fullName>
    </submittedName>
</protein>